<feature type="region of interest" description="Disordered" evidence="1">
    <location>
        <begin position="1"/>
        <end position="292"/>
    </location>
</feature>
<dbReference type="EMBL" id="CADCUQ010000855">
    <property type="protein sequence ID" value="CAA9434510.1"/>
    <property type="molecule type" value="Genomic_DNA"/>
</dbReference>
<evidence type="ECO:0000256" key="1">
    <source>
        <dbReference type="SAM" id="MobiDB-lite"/>
    </source>
</evidence>
<name>A0A6J4Q869_9BACT</name>
<sequence>VRTNRSVGIGGRVGDDRLGRGPERQAGRCGRGREEAAGHPAGGPAQAGGPAADLLGAEPQDHAADGRDAGQHAAGRVHGRVQRQGPRRLEGAARPEEEARQPDRPGQAVGRGAEGRPGRGGREHAGQLEGAGRRARVQRQGPQPRNGQAVRRLRDVGRLEDRGEGGQRHLRPRHPADPDLGHEPEERGPRRVRRAVQQPEEPGRPAEEGGQARRRVEHVLHSHGRRQGHRLPERRAGHRQRGAGKLLGPAVEDGRPADLPAGADRAAEPREHALLQEHLPPRASGRGGREQL</sequence>
<feature type="non-terminal residue" evidence="2">
    <location>
        <position position="292"/>
    </location>
</feature>
<feature type="compositionally biased region" description="Basic residues" evidence="1">
    <location>
        <begin position="212"/>
        <end position="229"/>
    </location>
</feature>
<protein>
    <submittedName>
        <fullName evidence="2">Uncharacterized protein</fullName>
    </submittedName>
</protein>
<feature type="compositionally biased region" description="Basic and acidic residues" evidence="1">
    <location>
        <begin position="13"/>
        <end position="37"/>
    </location>
</feature>
<feature type="compositionally biased region" description="Basic and acidic residues" evidence="1">
    <location>
        <begin position="59"/>
        <end position="70"/>
    </location>
</feature>
<feature type="compositionally biased region" description="Basic and acidic residues" evidence="1">
    <location>
        <begin position="152"/>
        <end position="167"/>
    </location>
</feature>
<proteinExistence type="predicted"/>
<feature type="compositionally biased region" description="Basic and acidic residues" evidence="1">
    <location>
        <begin position="113"/>
        <end position="126"/>
    </location>
</feature>
<gene>
    <name evidence="2" type="ORF">AVDCRST_MAG64-3723</name>
</gene>
<dbReference type="AlphaFoldDB" id="A0A6J4Q869"/>
<feature type="compositionally biased region" description="Basic and acidic residues" evidence="1">
    <location>
        <begin position="265"/>
        <end position="275"/>
    </location>
</feature>
<evidence type="ECO:0000313" key="2">
    <source>
        <dbReference type="EMBL" id="CAA9434510.1"/>
    </source>
</evidence>
<reference evidence="2" key="1">
    <citation type="submission" date="2020-02" db="EMBL/GenBank/DDBJ databases">
        <authorList>
            <person name="Meier V. D."/>
        </authorList>
    </citation>
    <scope>NUCLEOTIDE SEQUENCE</scope>
    <source>
        <strain evidence="2">AVDCRST_MAG64</strain>
    </source>
</reference>
<feature type="compositionally biased region" description="Low complexity" evidence="1">
    <location>
        <begin position="38"/>
        <end position="58"/>
    </location>
</feature>
<accession>A0A6J4Q869</accession>
<feature type="compositionally biased region" description="Basic and acidic residues" evidence="1">
    <location>
        <begin position="201"/>
        <end position="211"/>
    </location>
</feature>
<feature type="compositionally biased region" description="Basic and acidic residues" evidence="1">
    <location>
        <begin position="87"/>
        <end position="103"/>
    </location>
</feature>
<feature type="non-terminal residue" evidence="2">
    <location>
        <position position="1"/>
    </location>
</feature>
<feature type="compositionally biased region" description="Basic and acidic residues" evidence="1">
    <location>
        <begin position="174"/>
        <end position="189"/>
    </location>
</feature>
<organism evidence="2">
    <name type="scientific">uncultured Phycisphaerae bacterium</name>
    <dbReference type="NCBI Taxonomy" id="904963"/>
    <lineage>
        <taxon>Bacteria</taxon>
        <taxon>Pseudomonadati</taxon>
        <taxon>Planctomycetota</taxon>
        <taxon>Phycisphaerae</taxon>
        <taxon>environmental samples</taxon>
    </lineage>
</organism>